<dbReference type="Pfam" id="PF06527">
    <property type="entry name" value="TniQ"/>
    <property type="match status" value="1"/>
</dbReference>
<name>A0A031JVQ8_9SPHN</name>
<proteinExistence type="predicted"/>
<comment type="caution">
    <text evidence="2">The sequence shown here is derived from an EMBL/GenBank/DDBJ whole genome shotgun (WGS) entry which is preliminary data.</text>
</comment>
<evidence type="ECO:0000259" key="1">
    <source>
        <dbReference type="Pfam" id="PF06527"/>
    </source>
</evidence>
<evidence type="ECO:0000313" key="2">
    <source>
        <dbReference type="EMBL" id="EZP81045.1"/>
    </source>
</evidence>
<dbReference type="InterPro" id="IPR009492">
    <property type="entry name" value="TniQ"/>
</dbReference>
<organism evidence="2 3">
    <name type="scientific">Novosphingobium resinovorum</name>
    <dbReference type="NCBI Taxonomy" id="158500"/>
    <lineage>
        <taxon>Bacteria</taxon>
        <taxon>Pseudomonadati</taxon>
        <taxon>Pseudomonadota</taxon>
        <taxon>Alphaproteobacteria</taxon>
        <taxon>Sphingomonadales</taxon>
        <taxon>Sphingomonadaceae</taxon>
        <taxon>Novosphingobium</taxon>
    </lineage>
</organism>
<protein>
    <recommendedName>
        <fullName evidence="1">TniQ domain-containing protein</fullName>
    </recommendedName>
</protein>
<accession>A0A031JVQ8</accession>
<dbReference type="eggNOG" id="ENOG5030PXX">
    <property type="taxonomic scope" value="Bacteria"/>
</dbReference>
<reference evidence="2 3" key="1">
    <citation type="submission" date="2014-03" db="EMBL/GenBank/DDBJ databases">
        <title>Whole genome sequence of Novosphingobium resinovorum KF1.</title>
        <authorList>
            <person name="Gan H.M."/>
            <person name="Gan H.Y."/>
            <person name="Chew T.H."/>
            <person name="Savka M.A."/>
        </authorList>
    </citation>
    <scope>NUCLEOTIDE SEQUENCE [LARGE SCALE GENOMIC DNA]</scope>
    <source>
        <strain evidence="2 3">KF1</strain>
    </source>
</reference>
<sequence>MSFVEPFADELLSSWLARVRCDQRAPGEPLLRAYRNRAGHWRHPDVNPKKSMIAELAASEGFTENSVAELGLCYRYPRITPDFVAWHHVPSDDPSRDFAPALTLRLSWCSRCLAEDYAAGRPAYIRADWAMAAWGFCFRHHWPLVDRCVSCGSSHWATKRSSQGPPRLCCIRCRRGLERAHPRALELEPAAQPIWINIVAFEAALRGALRGKVPDQFRFNDTSAGQLLEESARICLLFARAHRRWRLRDRLLHRFAAPVLTLDNVCPNEPSCEMPLALASPSMRRCLIAICAAMLDADCDPTVRNEDEPVVDVWARMVDSIALQQFIQDRQACSPTLKRTVEAACHRNEKVERMSALRSASTAYKTLFRDAAGNAFSSRH</sequence>
<dbReference type="AlphaFoldDB" id="A0A031JVQ8"/>
<dbReference type="EMBL" id="JFYZ01000014">
    <property type="protein sequence ID" value="EZP81045.1"/>
    <property type="molecule type" value="Genomic_DNA"/>
</dbReference>
<feature type="domain" description="TniQ" evidence="1">
    <location>
        <begin position="3"/>
        <end position="144"/>
    </location>
</feature>
<dbReference type="Proteomes" id="UP000024329">
    <property type="component" value="Unassembled WGS sequence"/>
</dbReference>
<gene>
    <name evidence="2" type="ORF">BV97_03099</name>
</gene>
<evidence type="ECO:0000313" key="3">
    <source>
        <dbReference type="Proteomes" id="UP000024329"/>
    </source>
</evidence>